<keyword evidence="7" id="KW-0472">Membrane</keyword>
<keyword evidence="3" id="KW-0646">Protease inhibitor</keyword>
<evidence type="ECO:0000256" key="5">
    <source>
        <dbReference type="ARBA" id="ARBA00022900"/>
    </source>
</evidence>
<comment type="subcellular location">
    <subcellularLocation>
        <location evidence="1">Secreted</location>
    </subcellularLocation>
</comment>
<dbReference type="Pfam" id="PF07648">
    <property type="entry name" value="Kazal_2"/>
    <property type="match status" value="1"/>
</dbReference>
<keyword evidence="5" id="KW-0722">Serine protease inhibitor</keyword>
<dbReference type="InterPro" id="IPR002350">
    <property type="entry name" value="Kazal_dom"/>
</dbReference>
<reference evidence="10" key="1">
    <citation type="submission" date="2022-01" db="UniProtKB">
        <authorList>
            <consortium name="EnsemblMetazoa"/>
        </authorList>
    </citation>
    <scope>IDENTIFICATION</scope>
</reference>
<keyword evidence="7" id="KW-1133">Transmembrane helix</keyword>
<feature type="transmembrane region" description="Helical" evidence="7">
    <location>
        <begin position="157"/>
        <end position="175"/>
    </location>
</feature>
<keyword evidence="6" id="KW-1015">Disulfide bond</keyword>
<dbReference type="GO" id="GO:0005576">
    <property type="term" value="C:extracellular region"/>
    <property type="evidence" value="ECO:0007669"/>
    <property type="project" value="UniProtKB-SubCell"/>
</dbReference>
<keyword evidence="8" id="KW-0732">Signal</keyword>
<dbReference type="EnsemblMetazoa" id="XM_024225665.1">
    <property type="protein sequence ID" value="XP_024081433.1"/>
    <property type="gene ID" value="LOC106665440"/>
</dbReference>
<dbReference type="Pfam" id="PF00050">
    <property type="entry name" value="Kazal_1"/>
    <property type="match status" value="3"/>
</dbReference>
<dbReference type="SMART" id="SM00280">
    <property type="entry name" value="KAZAL"/>
    <property type="match status" value="4"/>
</dbReference>
<name>A0A8I6SE34_CIMLE</name>
<dbReference type="PROSITE" id="PS51465">
    <property type="entry name" value="KAZAL_2"/>
    <property type="match status" value="4"/>
</dbReference>
<evidence type="ECO:0000313" key="10">
    <source>
        <dbReference type="EnsemblMetazoa" id="XP_024081433.1"/>
    </source>
</evidence>
<feature type="domain" description="Kazal-like" evidence="9">
    <location>
        <begin position="87"/>
        <end position="136"/>
    </location>
</feature>
<dbReference type="SUPFAM" id="SSF100895">
    <property type="entry name" value="Kazal-type serine protease inhibitors"/>
    <property type="match status" value="4"/>
</dbReference>
<evidence type="ECO:0000313" key="11">
    <source>
        <dbReference type="Proteomes" id="UP000494040"/>
    </source>
</evidence>
<dbReference type="GO" id="GO:0004867">
    <property type="term" value="F:serine-type endopeptidase inhibitor activity"/>
    <property type="evidence" value="ECO:0007669"/>
    <property type="project" value="UniProtKB-KW"/>
</dbReference>
<dbReference type="Gene3D" id="3.30.60.30">
    <property type="match status" value="4"/>
</dbReference>
<evidence type="ECO:0000256" key="6">
    <source>
        <dbReference type="ARBA" id="ARBA00023157"/>
    </source>
</evidence>
<evidence type="ECO:0000259" key="9">
    <source>
        <dbReference type="PROSITE" id="PS51465"/>
    </source>
</evidence>
<proteinExistence type="predicted"/>
<evidence type="ECO:0000256" key="2">
    <source>
        <dbReference type="ARBA" id="ARBA00022525"/>
    </source>
</evidence>
<feature type="chain" id="PRO_5035263386" description="Kazal-like domain-containing protein" evidence="8">
    <location>
        <begin position="20"/>
        <end position="389"/>
    </location>
</feature>
<keyword evidence="4" id="KW-0677">Repeat</keyword>
<evidence type="ECO:0000256" key="1">
    <source>
        <dbReference type="ARBA" id="ARBA00004613"/>
    </source>
</evidence>
<protein>
    <recommendedName>
        <fullName evidence="9">Kazal-like domain-containing protein</fullName>
    </recommendedName>
</protein>
<dbReference type="FunFam" id="3.30.60.30:FF:000067">
    <property type="entry name" value="Thrombin inhibitor rhodniin"/>
    <property type="match status" value="1"/>
</dbReference>
<feature type="domain" description="Kazal-like" evidence="9">
    <location>
        <begin position="340"/>
        <end position="389"/>
    </location>
</feature>
<dbReference type="PROSITE" id="PS00282">
    <property type="entry name" value="KAZAL_1"/>
    <property type="match status" value="3"/>
</dbReference>
<keyword evidence="11" id="KW-1185">Reference proteome</keyword>
<dbReference type="CDD" id="cd00104">
    <property type="entry name" value="KAZAL_FS"/>
    <property type="match status" value="4"/>
</dbReference>
<feature type="domain" description="Kazal-like" evidence="9">
    <location>
        <begin position="193"/>
        <end position="240"/>
    </location>
</feature>
<feature type="domain" description="Kazal-like" evidence="9">
    <location>
        <begin position="32"/>
        <end position="81"/>
    </location>
</feature>
<dbReference type="KEGG" id="clec:106665440"/>
<dbReference type="AlphaFoldDB" id="A0A8I6SE34"/>
<dbReference type="GeneID" id="106665440"/>
<accession>A0A8I6SE34</accession>
<evidence type="ECO:0000256" key="3">
    <source>
        <dbReference type="ARBA" id="ARBA00022690"/>
    </source>
</evidence>
<evidence type="ECO:0000256" key="8">
    <source>
        <dbReference type="SAM" id="SignalP"/>
    </source>
</evidence>
<keyword evidence="2" id="KW-0964">Secreted</keyword>
<feature type="signal peptide" evidence="8">
    <location>
        <begin position="1"/>
        <end position="19"/>
    </location>
</feature>
<organism evidence="10 11">
    <name type="scientific">Cimex lectularius</name>
    <name type="common">Bed bug</name>
    <name type="synonym">Acanthia lectularia</name>
    <dbReference type="NCBI Taxonomy" id="79782"/>
    <lineage>
        <taxon>Eukaryota</taxon>
        <taxon>Metazoa</taxon>
        <taxon>Ecdysozoa</taxon>
        <taxon>Arthropoda</taxon>
        <taxon>Hexapoda</taxon>
        <taxon>Insecta</taxon>
        <taxon>Pterygota</taxon>
        <taxon>Neoptera</taxon>
        <taxon>Paraneoptera</taxon>
        <taxon>Hemiptera</taxon>
        <taxon>Heteroptera</taxon>
        <taxon>Panheteroptera</taxon>
        <taxon>Cimicomorpha</taxon>
        <taxon>Cimicidae</taxon>
        <taxon>Cimex</taxon>
    </lineage>
</organism>
<dbReference type="InterPro" id="IPR039932">
    <property type="entry name" value="Spink4-like"/>
</dbReference>
<dbReference type="Proteomes" id="UP000494040">
    <property type="component" value="Unassembled WGS sequence"/>
</dbReference>
<keyword evidence="7" id="KW-0812">Transmembrane</keyword>
<evidence type="ECO:0000256" key="4">
    <source>
        <dbReference type="ARBA" id="ARBA00022737"/>
    </source>
</evidence>
<dbReference type="PANTHER" id="PTHR21179:SF0">
    <property type="entry name" value="SERINE PROTEASE INHIBITOR KAZAL-TYPE 4"/>
    <property type="match status" value="1"/>
</dbReference>
<dbReference type="RefSeq" id="XP_024081433.1">
    <property type="nucleotide sequence ID" value="XM_024225665.1"/>
</dbReference>
<dbReference type="PANTHER" id="PTHR21179">
    <property type="entry name" value="SERINE-TYPE ENDOPEPTIDASE INHIBITOR"/>
    <property type="match status" value="1"/>
</dbReference>
<dbReference type="OrthoDB" id="6614329at2759"/>
<sequence>MIFLPTFLTFIVVLELSVCEDGFKTKTHSSNGIPKSDCICTVEYFPVCGSNGNTYGNICEFKCAQKVQRGLKIVRHGECYNLKNQAQRFQVYCPCTKEYRPICGSDGKTYGNLCMFHCAQRENNSLTIAHTGRCKRNVLFQIVSKNLKKKMKTKNNLLLSIAIIIIVISFVAGNVEKWHDESNKPLYKLIAKRQSSNVCACNLLFRPVCGSDGKTYSNPCQLNCAKKRNTGLRKVKNLLNLLQKYKLIIIKIVLYFKSDYFLRHFPASRCCMGNMQEAVEDKKKITMKSIFYLSVFLLIISIIKAEPLQGEKVVQNISTQKNDSQEVKALAADLVLQKLLKITGTCTNSCSKLKRLVCGTDGVTYFNPCQLKCAQKVNPHLKMAHPGPC</sequence>
<dbReference type="InterPro" id="IPR036058">
    <property type="entry name" value="Kazal_dom_sf"/>
</dbReference>
<evidence type="ECO:0000256" key="7">
    <source>
        <dbReference type="SAM" id="Phobius"/>
    </source>
</evidence>